<keyword evidence="1" id="KW-0812">Transmembrane</keyword>
<evidence type="ECO:0000256" key="1">
    <source>
        <dbReference type="SAM" id="Phobius"/>
    </source>
</evidence>
<feature type="transmembrane region" description="Helical" evidence="1">
    <location>
        <begin position="185"/>
        <end position="210"/>
    </location>
</feature>
<feature type="transmembrane region" description="Helical" evidence="1">
    <location>
        <begin position="148"/>
        <end position="164"/>
    </location>
</feature>
<dbReference type="AlphaFoldDB" id="A0A0G1KMG7"/>
<gene>
    <name evidence="2" type="ORF">UW82_C0012G0010</name>
</gene>
<keyword evidence="1" id="KW-1133">Transmembrane helix</keyword>
<proteinExistence type="predicted"/>
<dbReference type="Proteomes" id="UP000034504">
    <property type="component" value="Unassembled WGS sequence"/>
</dbReference>
<feature type="transmembrane region" description="Helical" evidence="1">
    <location>
        <begin position="124"/>
        <end position="142"/>
    </location>
</feature>
<evidence type="ECO:0000313" key="3">
    <source>
        <dbReference type="Proteomes" id="UP000034504"/>
    </source>
</evidence>
<dbReference type="EMBL" id="LCJU01000012">
    <property type="protein sequence ID" value="KKT84723.1"/>
    <property type="molecule type" value="Genomic_DNA"/>
</dbReference>
<feature type="transmembrane region" description="Helical" evidence="1">
    <location>
        <begin position="241"/>
        <end position="261"/>
    </location>
</feature>
<feature type="transmembrane region" description="Helical" evidence="1">
    <location>
        <begin position="94"/>
        <end position="115"/>
    </location>
</feature>
<keyword evidence="1" id="KW-0472">Membrane</keyword>
<sequence>MPPNISCSLGKRLNKLTPNKLVALALCVLVFALFFLPPRDPDLGWQLRCGQEILLGKGFCSQNHFSALLPNYSWPNHHWLYQIMAFSTYQAGGFWGLTVLNAVVMSLGFIVFYLAIKGHSWEKAAAFLFSVFVGWGTFGLGLRSQELGVVYFCLMLLIVAKASERPRLKLLLPLVMLVWANSHGSFTLGLVLIAFFTPVMLVPAILATLINPHGFQIYQEVWRHFAGVDLSQLIAEWTPPVPGVFALIALFSCWLAIYFLTVGKTNRLRNALLIGAFALLALKANRHVPYVFLLAVFLILQQKIAGDFSAGSEKIRRAGCTRAIFCMADIVWLPDKTVQLSRTV</sequence>
<evidence type="ECO:0008006" key="4">
    <source>
        <dbReference type="Google" id="ProtNLM"/>
    </source>
</evidence>
<reference evidence="2 3" key="1">
    <citation type="journal article" date="2015" name="Nature">
        <title>rRNA introns, odd ribosomes, and small enigmatic genomes across a large radiation of phyla.</title>
        <authorList>
            <person name="Brown C.T."/>
            <person name="Hug L.A."/>
            <person name="Thomas B.C."/>
            <person name="Sharon I."/>
            <person name="Castelle C.J."/>
            <person name="Singh A."/>
            <person name="Wilkins M.J."/>
            <person name="Williams K.H."/>
            <person name="Banfield J.F."/>
        </authorList>
    </citation>
    <scope>NUCLEOTIDE SEQUENCE [LARGE SCALE GENOMIC DNA]</scope>
</reference>
<name>A0A0G1KMG7_UNCKA</name>
<comment type="caution">
    <text evidence="2">The sequence shown here is derived from an EMBL/GenBank/DDBJ whole genome shotgun (WGS) entry which is preliminary data.</text>
</comment>
<accession>A0A0G1KMG7</accession>
<protein>
    <recommendedName>
        <fullName evidence="4">Glycosyltransferase RgtA/B/C/D-like domain-containing protein</fullName>
    </recommendedName>
</protein>
<organism evidence="2 3">
    <name type="scientific">candidate division WWE3 bacterium GW2011_GWC2_44_9</name>
    <dbReference type="NCBI Taxonomy" id="1619125"/>
    <lineage>
        <taxon>Bacteria</taxon>
        <taxon>Katanobacteria</taxon>
    </lineage>
</organism>
<evidence type="ECO:0000313" key="2">
    <source>
        <dbReference type="EMBL" id="KKT84723.1"/>
    </source>
</evidence>
<feature type="transmembrane region" description="Helical" evidence="1">
    <location>
        <begin position="21"/>
        <end position="38"/>
    </location>
</feature>